<dbReference type="AlphaFoldDB" id="A0A4R2B2B2"/>
<comment type="caution">
    <text evidence="4">The sequence shown here is derived from an EMBL/GenBank/DDBJ whole genome shotgun (WGS) entry which is preliminary data.</text>
</comment>
<sequence>MYKTVRRGRCRKAGCRQITKVGGQLLNILECTELEKEYNGTRVVDKISFKMKKGETLGLLGPNGAGKTTTISMLSAQIKQTGGTIQINGHEIKGNELKVKSLVGVVPQDIALYPELNAYENLQFFGSLYKLDKKQLKKKIDRVLDLIGLKDRAKDPIKQYSGGMKRRINIAAAILHDPLVVFMDEPTVGIDPQSRNKIYELIALLKEQGMSIVYTTHYMEEATNLCDRVAIVDRGKMIQLDSVKGLIKEIHGGILEFQFRDPDTAQSAKALAEEYEHVKEARVSDSKLEAVVKDPQENIGYLVEQFRTYSYEIMNLTIMPPTLETLFLYKTGKALRD</sequence>
<dbReference type="InterPro" id="IPR027417">
    <property type="entry name" value="P-loop_NTPase"/>
</dbReference>
<protein>
    <submittedName>
        <fullName evidence="4">ABC-2 type transport system ATP-binding protein</fullName>
    </submittedName>
</protein>
<proteinExistence type="predicted"/>
<evidence type="ECO:0000313" key="4">
    <source>
        <dbReference type="EMBL" id="TCN20551.1"/>
    </source>
</evidence>
<evidence type="ECO:0000256" key="2">
    <source>
        <dbReference type="ARBA" id="ARBA00022840"/>
    </source>
</evidence>
<feature type="domain" description="ABC transporter" evidence="3">
    <location>
        <begin position="29"/>
        <end position="259"/>
    </location>
</feature>
<dbReference type="PROSITE" id="PS00211">
    <property type="entry name" value="ABC_TRANSPORTER_1"/>
    <property type="match status" value="1"/>
</dbReference>
<dbReference type="SUPFAM" id="SSF52540">
    <property type="entry name" value="P-loop containing nucleoside triphosphate hydrolases"/>
    <property type="match status" value="1"/>
</dbReference>
<dbReference type="PROSITE" id="PS50893">
    <property type="entry name" value="ABC_TRANSPORTER_2"/>
    <property type="match status" value="1"/>
</dbReference>
<accession>A0A4R2B2B2</accession>
<dbReference type="InterPro" id="IPR003439">
    <property type="entry name" value="ABC_transporter-like_ATP-bd"/>
</dbReference>
<evidence type="ECO:0000256" key="1">
    <source>
        <dbReference type="ARBA" id="ARBA00022741"/>
    </source>
</evidence>
<gene>
    <name evidence="4" type="ORF">EV146_114171</name>
</gene>
<dbReference type="GO" id="GO:0016887">
    <property type="term" value="F:ATP hydrolysis activity"/>
    <property type="evidence" value="ECO:0007669"/>
    <property type="project" value="InterPro"/>
</dbReference>
<keyword evidence="1" id="KW-0547">Nucleotide-binding</keyword>
<dbReference type="Pfam" id="PF00005">
    <property type="entry name" value="ABC_tran"/>
    <property type="match status" value="1"/>
</dbReference>
<dbReference type="EMBL" id="SLVV01000014">
    <property type="protein sequence ID" value="TCN20551.1"/>
    <property type="molecule type" value="Genomic_DNA"/>
</dbReference>
<organism evidence="4 5">
    <name type="scientific">Mesobacillus foraminis</name>
    <dbReference type="NCBI Taxonomy" id="279826"/>
    <lineage>
        <taxon>Bacteria</taxon>
        <taxon>Bacillati</taxon>
        <taxon>Bacillota</taxon>
        <taxon>Bacilli</taxon>
        <taxon>Bacillales</taxon>
        <taxon>Bacillaceae</taxon>
        <taxon>Mesobacillus</taxon>
    </lineage>
</organism>
<dbReference type="InterPro" id="IPR017871">
    <property type="entry name" value="ABC_transporter-like_CS"/>
</dbReference>
<evidence type="ECO:0000313" key="5">
    <source>
        <dbReference type="Proteomes" id="UP000295689"/>
    </source>
</evidence>
<keyword evidence="2 4" id="KW-0067">ATP-binding</keyword>
<keyword evidence="5" id="KW-1185">Reference proteome</keyword>
<evidence type="ECO:0000259" key="3">
    <source>
        <dbReference type="PROSITE" id="PS50893"/>
    </source>
</evidence>
<dbReference type="InterPro" id="IPR003593">
    <property type="entry name" value="AAA+_ATPase"/>
</dbReference>
<name>A0A4R2B2B2_9BACI</name>
<dbReference type="PANTHER" id="PTHR43582:SF2">
    <property type="entry name" value="LINEARMYCIN RESISTANCE ATP-BINDING PROTEIN LNRL"/>
    <property type="match status" value="1"/>
</dbReference>
<dbReference type="SMART" id="SM00382">
    <property type="entry name" value="AAA"/>
    <property type="match status" value="1"/>
</dbReference>
<dbReference type="GO" id="GO:0005524">
    <property type="term" value="F:ATP binding"/>
    <property type="evidence" value="ECO:0007669"/>
    <property type="project" value="UniProtKB-KW"/>
</dbReference>
<reference evidence="4 5" key="1">
    <citation type="journal article" date="2015" name="Stand. Genomic Sci.">
        <title>Genomic Encyclopedia of Bacterial and Archaeal Type Strains, Phase III: the genomes of soil and plant-associated and newly described type strains.</title>
        <authorList>
            <person name="Whitman W.B."/>
            <person name="Woyke T."/>
            <person name="Klenk H.P."/>
            <person name="Zhou Y."/>
            <person name="Lilburn T.G."/>
            <person name="Beck B.J."/>
            <person name="De Vos P."/>
            <person name="Vandamme P."/>
            <person name="Eisen J.A."/>
            <person name="Garrity G."/>
            <person name="Hugenholtz P."/>
            <person name="Kyrpides N.C."/>
        </authorList>
    </citation>
    <scope>NUCLEOTIDE SEQUENCE [LARGE SCALE GENOMIC DNA]</scope>
    <source>
        <strain evidence="4 5">CV53</strain>
    </source>
</reference>
<dbReference type="Gene3D" id="3.40.50.300">
    <property type="entry name" value="P-loop containing nucleotide triphosphate hydrolases"/>
    <property type="match status" value="1"/>
</dbReference>
<dbReference type="Proteomes" id="UP000295689">
    <property type="component" value="Unassembled WGS sequence"/>
</dbReference>
<dbReference type="PANTHER" id="PTHR43582">
    <property type="entry name" value="LINEARMYCIN RESISTANCE ATP-BINDING PROTEIN LNRL"/>
    <property type="match status" value="1"/>
</dbReference>